<organism evidence="7 8">
    <name type="scientific">Ensete ventricosum</name>
    <name type="common">Abyssinian banana</name>
    <name type="synonym">Musa ensete</name>
    <dbReference type="NCBI Taxonomy" id="4639"/>
    <lineage>
        <taxon>Eukaryota</taxon>
        <taxon>Viridiplantae</taxon>
        <taxon>Streptophyta</taxon>
        <taxon>Embryophyta</taxon>
        <taxon>Tracheophyta</taxon>
        <taxon>Spermatophyta</taxon>
        <taxon>Magnoliopsida</taxon>
        <taxon>Liliopsida</taxon>
        <taxon>Zingiberales</taxon>
        <taxon>Musaceae</taxon>
        <taxon>Ensete</taxon>
    </lineage>
</organism>
<dbReference type="EMBL" id="JAQQAF010000002">
    <property type="protein sequence ID" value="KAJ8505229.1"/>
    <property type="molecule type" value="Genomic_DNA"/>
</dbReference>
<protein>
    <recommendedName>
        <fullName evidence="9">Expansin-like EG45 domain-containing protein</fullName>
    </recommendedName>
</protein>
<dbReference type="InterPro" id="IPR036908">
    <property type="entry name" value="RlpA-like_sf"/>
</dbReference>
<feature type="domain" description="Expansin-like CBD" evidence="6">
    <location>
        <begin position="158"/>
        <end position="241"/>
    </location>
</feature>
<evidence type="ECO:0000313" key="8">
    <source>
        <dbReference type="Proteomes" id="UP001222027"/>
    </source>
</evidence>
<evidence type="ECO:0000259" key="6">
    <source>
        <dbReference type="PROSITE" id="PS50843"/>
    </source>
</evidence>
<accession>A0AAV8RP05</accession>
<evidence type="ECO:0000313" key="7">
    <source>
        <dbReference type="EMBL" id="KAJ8505229.1"/>
    </source>
</evidence>
<dbReference type="SUPFAM" id="SSF50685">
    <property type="entry name" value="Barwin-like endoglucanases"/>
    <property type="match status" value="1"/>
</dbReference>
<evidence type="ECO:0000256" key="4">
    <source>
        <dbReference type="SAM" id="SignalP"/>
    </source>
</evidence>
<dbReference type="PROSITE" id="PS50843">
    <property type="entry name" value="EXPANSIN_CBD"/>
    <property type="match status" value="1"/>
</dbReference>
<comment type="caution">
    <text evidence="7">The sequence shown here is derived from an EMBL/GenBank/DDBJ whole genome shotgun (WGS) entry which is preliminary data.</text>
</comment>
<gene>
    <name evidence="7" type="ORF">OPV22_006115</name>
</gene>
<feature type="chain" id="PRO_5043765181" description="Expansin-like EG45 domain-containing protein" evidence="4">
    <location>
        <begin position="23"/>
        <end position="258"/>
    </location>
</feature>
<comment type="subcellular location">
    <subcellularLocation>
        <location evidence="1">Secreted</location>
    </subcellularLocation>
</comment>
<dbReference type="Pfam" id="PF01357">
    <property type="entry name" value="Expansin_C"/>
    <property type="match status" value="1"/>
</dbReference>
<keyword evidence="4" id="KW-0732">Signal</keyword>
<evidence type="ECO:0000256" key="2">
    <source>
        <dbReference type="ARBA" id="ARBA00022525"/>
    </source>
</evidence>
<name>A0AAV8RP05_ENSVE</name>
<dbReference type="PANTHER" id="PTHR31692:SF4">
    <property type="entry name" value="EXPANSIN-LIKE A1-RELATED"/>
    <property type="match status" value="1"/>
</dbReference>
<dbReference type="InterPro" id="IPR007118">
    <property type="entry name" value="Expan_Lol_pI"/>
</dbReference>
<proteinExistence type="inferred from homology"/>
<dbReference type="GO" id="GO:0005576">
    <property type="term" value="C:extracellular region"/>
    <property type="evidence" value="ECO:0007669"/>
    <property type="project" value="UniProtKB-SubCell"/>
</dbReference>
<dbReference type="Proteomes" id="UP001222027">
    <property type="component" value="Unassembled WGS sequence"/>
</dbReference>
<keyword evidence="2" id="KW-0964">Secreted</keyword>
<dbReference type="Gene3D" id="2.40.40.10">
    <property type="entry name" value="RlpA-like domain"/>
    <property type="match status" value="1"/>
</dbReference>
<keyword evidence="8" id="KW-1185">Reference proteome</keyword>
<feature type="signal peptide" evidence="4">
    <location>
        <begin position="1"/>
        <end position="22"/>
    </location>
</feature>
<dbReference type="PANTHER" id="PTHR31692">
    <property type="entry name" value="EXPANSIN-B3"/>
    <property type="match status" value="1"/>
</dbReference>
<dbReference type="SUPFAM" id="SSF49590">
    <property type="entry name" value="PHL pollen allergen"/>
    <property type="match status" value="1"/>
</dbReference>
<evidence type="ECO:0000259" key="5">
    <source>
        <dbReference type="PROSITE" id="PS50842"/>
    </source>
</evidence>
<dbReference type="PROSITE" id="PS50842">
    <property type="entry name" value="EXPANSIN_EG45"/>
    <property type="match status" value="1"/>
</dbReference>
<dbReference type="Pfam" id="PF03330">
    <property type="entry name" value="DPBB_1"/>
    <property type="match status" value="1"/>
</dbReference>
<evidence type="ECO:0000256" key="3">
    <source>
        <dbReference type="RuleBase" id="RU003460"/>
    </source>
</evidence>
<dbReference type="PRINTS" id="PR01225">
    <property type="entry name" value="EXPANSNFAMLY"/>
</dbReference>
<evidence type="ECO:0000256" key="1">
    <source>
        <dbReference type="ARBA" id="ARBA00004613"/>
    </source>
</evidence>
<evidence type="ECO:0008006" key="9">
    <source>
        <dbReference type="Google" id="ProtNLM"/>
    </source>
</evidence>
<dbReference type="Gene3D" id="2.60.40.760">
    <property type="entry name" value="Expansin, cellulose-binding-like domain"/>
    <property type="match status" value="1"/>
</dbReference>
<sequence length="258" mass="27595">MCGVSACLIFLILLAFSSMACGRCVHRSKAGYFSSLSALSVGTCGYGSMTWGLSGGYVAAASSALLRGGVACGACFQVRCRNTRMCRGGGVKVILMDLNESNDTGLVLSRPAFVAMARHTADGELLKLGTVDVEYKRIPCEHTKNLSIKVEEKSQRPNLLAIKFLYQGGQTDIVAVDVAQAGSSDWRFMNRVYGPVWSTSRAPPGPLQLRMVVTGGYGGKWVYAQSEALPVDWRTGSVYDLGVQITDIARGVAAKDCK</sequence>
<dbReference type="InterPro" id="IPR036749">
    <property type="entry name" value="Expansin_CBD_sf"/>
</dbReference>
<reference evidence="7 8" key="1">
    <citation type="submission" date="2022-12" db="EMBL/GenBank/DDBJ databases">
        <title>Chromosome-scale assembly of the Ensete ventricosum genome.</title>
        <authorList>
            <person name="Dussert Y."/>
            <person name="Stocks J."/>
            <person name="Wendawek A."/>
            <person name="Woldeyes F."/>
            <person name="Nichols R.A."/>
            <person name="Borrell J.S."/>
        </authorList>
    </citation>
    <scope>NUCLEOTIDE SEQUENCE [LARGE SCALE GENOMIC DNA]</scope>
    <source>
        <strain evidence="8">cv. Maze</strain>
        <tissue evidence="7">Seeds</tissue>
    </source>
</reference>
<dbReference type="InterPro" id="IPR009009">
    <property type="entry name" value="RlpA-like_DPBB"/>
</dbReference>
<dbReference type="AlphaFoldDB" id="A0AAV8RP05"/>
<dbReference type="InterPro" id="IPR007117">
    <property type="entry name" value="Expansin_CBD"/>
</dbReference>
<comment type="similarity">
    <text evidence="3">Belongs to the expansin family.</text>
</comment>
<feature type="domain" description="Expansin-like EG45" evidence="5">
    <location>
        <begin position="41"/>
        <end position="145"/>
    </location>
</feature>
<dbReference type="SMART" id="SM00837">
    <property type="entry name" value="DPBB_1"/>
    <property type="match status" value="1"/>
</dbReference>
<dbReference type="InterPro" id="IPR007112">
    <property type="entry name" value="Expansin/allergen_DPBB_dom"/>
</dbReference>